<comment type="subcellular location">
    <subcellularLocation>
        <location evidence="1">Nucleus</location>
    </subcellularLocation>
</comment>
<keyword evidence="4" id="KW-0804">Transcription</keyword>
<reference evidence="9" key="1">
    <citation type="journal article" date="2011" name="Proc. Natl. Acad. Sci. U.S.A.">
        <title>Obligate biotrophy features unraveled by the genomic analysis of rust fungi.</title>
        <authorList>
            <person name="Duplessis S."/>
            <person name="Cuomo C.A."/>
            <person name="Lin Y.-C."/>
            <person name="Aerts A."/>
            <person name="Tisserant E."/>
            <person name="Veneault-Fourrey C."/>
            <person name="Joly D.L."/>
            <person name="Hacquard S."/>
            <person name="Amselem J."/>
            <person name="Cantarel B.L."/>
            <person name="Chiu R."/>
            <person name="Coutinho P.M."/>
            <person name="Feau N."/>
            <person name="Field M."/>
            <person name="Frey P."/>
            <person name="Gelhaye E."/>
            <person name="Goldberg J."/>
            <person name="Grabherr M.G."/>
            <person name="Kodira C.D."/>
            <person name="Kohler A."/>
            <person name="Kuees U."/>
            <person name="Lindquist E.A."/>
            <person name="Lucas S.M."/>
            <person name="Mago R."/>
            <person name="Mauceli E."/>
            <person name="Morin E."/>
            <person name="Murat C."/>
            <person name="Pangilinan J.L."/>
            <person name="Park R."/>
            <person name="Pearson M."/>
            <person name="Quesneville H."/>
            <person name="Rouhier N."/>
            <person name="Sakthikumar S."/>
            <person name="Salamov A.A."/>
            <person name="Schmutz J."/>
            <person name="Selles B."/>
            <person name="Shapiro H."/>
            <person name="Tanguay P."/>
            <person name="Tuskan G.A."/>
            <person name="Henrissat B."/>
            <person name="Van de Peer Y."/>
            <person name="Rouze P."/>
            <person name="Ellis J.G."/>
            <person name="Dodds P.N."/>
            <person name="Schein J.E."/>
            <person name="Zhong S."/>
            <person name="Hamelin R.C."/>
            <person name="Grigoriev I.V."/>
            <person name="Szabo L.J."/>
            <person name="Martin F."/>
        </authorList>
    </citation>
    <scope>NUCLEOTIDE SEQUENCE [LARGE SCALE GENOMIC DNA]</scope>
    <source>
        <strain evidence="9">98AG31 / pathotype 3-4-7</strain>
    </source>
</reference>
<evidence type="ECO:0000256" key="2">
    <source>
        <dbReference type="ARBA" id="ARBA00022969"/>
    </source>
</evidence>
<dbReference type="PROSITE" id="PS51821">
    <property type="entry name" value="VELVET"/>
    <property type="match status" value="1"/>
</dbReference>
<evidence type="ECO:0000313" key="9">
    <source>
        <dbReference type="Proteomes" id="UP000001072"/>
    </source>
</evidence>
<dbReference type="VEuPathDB" id="FungiDB:MELLADRAFT_112391"/>
<dbReference type="OrthoDB" id="5599552at2759"/>
<name>F4S6B9_MELLP</name>
<proteinExistence type="predicted"/>
<feature type="compositionally biased region" description="Polar residues" evidence="6">
    <location>
        <begin position="186"/>
        <end position="209"/>
    </location>
</feature>
<dbReference type="GeneID" id="18924659"/>
<evidence type="ECO:0000256" key="3">
    <source>
        <dbReference type="ARBA" id="ARBA00023015"/>
    </source>
</evidence>
<feature type="region of interest" description="Disordered" evidence="6">
    <location>
        <begin position="186"/>
        <end position="226"/>
    </location>
</feature>
<feature type="compositionally biased region" description="Polar residues" evidence="6">
    <location>
        <begin position="308"/>
        <end position="320"/>
    </location>
</feature>
<feature type="compositionally biased region" description="Polar residues" evidence="6">
    <location>
        <begin position="334"/>
        <end position="344"/>
    </location>
</feature>
<feature type="domain" description="Velvet" evidence="7">
    <location>
        <begin position="1"/>
        <end position="180"/>
    </location>
</feature>
<keyword evidence="9" id="KW-1185">Reference proteome</keyword>
<evidence type="ECO:0000313" key="8">
    <source>
        <dbReference type="EMBL" id="EGF99823.1"/>
    </source>
</evidence>
<dbReference type="Gene3D" id="2.60.40.3960">
    <property type="entry name" value="Velvet domain"/>
    <property type="match status" value="1"/>
</dbReference>
<accession>F4S6B9</accession>
<dbReference type="PANTHER" id="PTHR33572:SF18">
    <property type="entry name" value="SPORE DEVELOPMENT REGULATOR VOSA"/>
    <property type="match status" value="1"/>
</dbReference>
<dbReference type="InterPro" id="IPR037525">
    <property type="entry name" value="Velvet_dom"/>
</dbReference>
<dbReference type="GO" id="GO:0005634">
    <property type="term" value="C:nucleus"/>
    <property type="evidence" value="ECO:0007669"/>
    <property type="project" value="UniProtKB-SubCell"/>
</dbReference>
<feature type="compositionally biased region" description="Polar residues" evidence="6">
    <location>
        <begin position="277"/>
        <end position="294"/>
    </location>
</feature>
<keyword evidence="2" id="KW-0749">Sporulation</keyword>
<sequence length="407" mass="45084">MDPNFYTSKHTRRNPTSHPGPNPNPINPNGAQYRFLSGLQRFRVNVDANWQHDLSELHINSNLCLVAHLIKHDVDQEVRSDNGGRCTAGTIVQSPHRLRDLSGQFAVFFAFPDVSIRLEGSYRLEFRLYSIAVGGRTSGPLAKVSSTPFRVMPPKFFPGMASSSELTRHLAEQGFKLRVRKKTRTVASHQSVASESDPTQTGSCSTPDMISSHGKRKRMNKSFPTSAEPQTCAEWELNMSTNLCIKDITQSRAYQKADNIPWHHSQLSPLEYVRPSAGSSQVAPRPHLSSQTRYTAPPIPAFRHRSSDLSSHSTARSSPLHSYPCHISSALQRAGQGTSTSSVGTDICTPGSGQRTSGYFDHSPRTDRLPSSSEMLALAQSSGQSPNELAKRNHRRDIPEVWDKLAF</sequence>
<feature type="region of interest" description="Disordered" evidence="6">
    <location>
        <begin position="334"/>
        <end position="398"/>
    </location>
</feature>
<organism evidence="9">
    <name type="scientific">Melampsora larici-populina (strain 98AG31 / pathotype 3-4-7)</name>
    <name type="common">Poplar leaf rust fungus</name>
    <dbReference type="NCBI Taxonomy" id="747676"/>
    <lineage>
        <taxon>Eukaryota</taxon>
        <taxon>Fungi</taxon>
        <taxon>Dikarya</taxon>
        <taxon>Basidiomycota</taxon>
        <taxon>Pucciniomycotina</taxon>
        <taxon>Pucciniomycetes</taxon>
        <taxon>Pucciniales</taxon>
        <taxon>Melampsoraceae</taxon>
        <taxon>Melampsora</taxon>
    </lineage>
</organism>
<dbReference type="RefSeq" id="XP_007416951.1">
    <property type="nucleotide sequence ID" value="XM_007416889.1"/>
</dbReference>
<keyword evidence="3" id="KW-0805">Transcription regulation</keyword>
<dbReference type="InterPro" id="IPR038491">
    <property type="entry name" value="Velvet_dom_sf"/>
</dbReference>
<evidence type="ECO:0000256" key="6">
    <source>
        <dbReference type="SAM" id="MobiDB-lite"/>
    </source>
</evidence>
<dbReference type="HOGENOM" id="CLU_676308_0_0_1"/>
<dbReference type="Pfam" id="PF11754">
    <property type="entry name" value="Velvet"/>
    <property type="match status" value="1"/>
</dbReference>
<evidence type="ECO:0000256" key="1">
    <source>
        <dbReference type="ARBA" id="ARBA00004123"/>
    </source>
</evidence>
<protein>
    <recommendedName>
        <fullName evidence="7">Velvet domain-containing protein</fullName>
    </recommendedName>
</protein>
<dbReference type="Proteomes" id="UP000001072">
    <property type="component" value="Unassembled WGS sequence"/>
</dbReference>
<feature type="region of interest" description="Disordered" evidence="6">
    <location>
        <begin position="1"/>
        <end position="29"/>
    </location>
</feature>
<dbReference type="KEGG" id="mlr:MELLADRAFT_112391"/>
<evidence type="ECO:0000256" key="4">
    <source>
        <dbReference type="ARBA" id="ARBA00023163"/>
    </source>
</evidence>
<dbReference type="InParanoid" id="F4S6B9"/>
<evidence type="ECO:0000259" key="7">
    <source>
        <dbReference type="PROSITE" id="PS51821"/>
    </source>
</evidence>
<feature type="region of interest" description="Disordered" evidence="6">
    <location>
        <begin position="274"/>
        <end position="320"/>
    </location>
</feature>
<dbReference type="GO" id="GO:0030435">
    <property type="term" value="P:sporulation resulting in formation of a cellular spore"/>
    <property type="evidence" value="ECO:0007669"/>
    <property type="project" value="UniProtKB-KW"/>
</dbReference>
<dbReference type="InterPro" id="IPR021740">
    <property type="entry name" value="Velvet"/>
</dbReference>
<dbReference type="PANTHER" id="PTHR33572">
    <property type="entry name" value="SPORE DEVELOPMENT REGULATOR VOSA"/>
    <property type="match status" value="1"/>
</dbReference>
<keyword evidence="5" id="KW-0539">Nucleus</keyword>
<gene>
    <name evidence="8" type="ORF">MELLADRAFT_112391</name>
</gene>
<dbReference type="AlphaFoldDB" id="F4S6B9"/>
<feature type="compositionally biased region" description="Polar residues" evidence="6">
    <location>
        <begin position="369"/>
        <end position="387"/>
    </location>
</feature>
<evidence type="ECO:0000256" key="5">
    <source>
        <dbReference type="ARBA" id="ARBA00023242"/>
    </source>
</evidence>
<dbReference type="EMBL" id="GL883154">
    <property type="protein sequence ID" value="EGF99823.1"/>
    <property type="molecule type" value="Genomic_DNA"/>
</dbReference>